<feature type="region of interest" description="Disordered" evidence="1">
    <location>
        <begin position="82"/>
        <end position="114"/>
    </location>
</feature>
<evidence type="ECO:0000313" key="3">
    <source>
        <dbReference type="Proteomes" id="UP001152622"/>
    </source>
</evidence>
<feature type="region of interest" description="Disordered" evidence="1">
    <location>
        <begin position="1"/>
        <end position="24"/>
    </location>
</feature>
<proteinExistence type="predicted"/>
<dbReference type="EMBL" id="JAINUF010000004">
    <property type="protein sequence ID" value="KAJ8363817.1"/>
    <property type="molecule type" value="Genomic_DNA"/>
</dbReference>
<name>A0A9Q1FPP6_SYNKA</name>
<evidence type="ECO:0000313" key="2">
    <source>
        <dbReference type="EMBL" id="KAJ8363817.1"/>
    </source>
</evidence>
<keyword evidence="3" id="KW-1185">Reference proteome</keyword>
<dbReference type="Proteomes" id="UP001152622">
    <property type="component" value="Chromosome 4"/>
</dbReference>
<evidence type="ECO:0000256" key="1">
    <source>
        <dbReference type="SAM" id="MobiDB-lite"/>
    </source>
</evidence>
<accession>A0A9Q1FPP6</accession>
<dbReference type="AlphaFoldDB" id="A0A9Q1FPP6"/>
<comment type="caution">
    <text evidence="2">The sequence shown here is derived from an EMBL/GenBank/DDBJ whole genome shotgun (WGS) entry which is preliminary data.</text>
</comment>
<sequence length="114" mass="12076">MTQLSVTIIRPSSSHRSPDSRLPPPAAVGSVAPFAWGVSSQQGGVRRSFSNTPVLRCFHSNSPAPRVIGSSPQELICFPRAASDRQAEQRPAGSSDVLCAEPRRLSAPGAELLN</sequence>
<organism evidence="2 3">
    <name type="scientific">Synaphobranchus kaupii</name>
    <name type="common">Kaup's arrowtooth eel</name>
    <dbReference type="NCBI Taxonomy" id="118154"/>
    <lineage>
        <taxon>Eukaryota</taxon>
        <taxon>Metazoa</taxon>
        <taxon>Chordata</taxon>
        <taxon>Craniata</taxon>
        <taxon>Vertebrata</taxon>
        <taxon>Euteleostomi</taxon>
        <taxon>Actinopterygii</taxon>
        <taxon>Neopterygii</taxon>
        <taxon>Teleostei</taxon>
        <taxon>Anguilliformes</taxon>
        <taxon>Synaphobranchidae</taxon>
        <taxon>Synaphobranchus</taxon>
    </lineage>
</organism>
<gene>
    <name evidence="2" type="ORF">SKAU_G00126480</name>
</gene>
<reference evidence="2" key="1">
    <citation type="journal article" date="2023" name="Science">
        <title>Genome structures resolve the early diversification of teleost fishes.</title>
        <authorList>
            <person name="Parey E."/>
            <person name="Louis A."/>
            <person name="Montfort J."/>
            <person name="Bouchez O."/>
            <person name="Roques C."/>
            <person name="Iampietro C."/>
            <person name="Lluch J."/>
            <person name="Castinel A."/>
            <person name="Donnadieu C."/>
            <person name="Desvignes T."/>
            <person name="Floi Bucao C."/>
            <person name="Jouanno E."/>
            <person name="Wen M."/>
            <person name="Mejri S."/>
            <person name="Dirks R."/>
            <person name="Jansen H."/>
            <person name="Henkel C."/>
            <person name="Chen W.J."/>
            <person name="Zahm M."/>
            <person name="Cabau C."/>
            <person name="Klopp C."/>
            <person name="Thompson A.W."/>
            <person name="Robinson-Rechavi M."/>
            <person name="Braasch I."/>
            <person name="Lecointre G."/>
            <person name="Bobe J."/>
            <person name="Postlethwait J.H."/>
            <person name="Berthelot C."/>
            <person name="Roest Crollius H."/>
            <person name="Guiguen Y."/>
        </authorList>
    </citation>
    <scope>NUCLEOTIDE SEQUENCE</scope>
    <source>
        <strain evidence="2">WJC10195</strain>
    </source>
</reference>
<protein>
    <submittedName>
        <fullName evidence="2">Uncharacterized protein</fullName>
    </submittedName>
</protein>